<protein>
    <submittedName>
        <fullName evidence="3">Trypsin</fullName>
    </submittedName>
</protein>
<evidence type="ECO:0000313" key="3">
    <source>
        <dbReference type="EMBL" id="KAK9731493.1"/>
    </source>
</evidence>
<dbReference type="InterPro" id="IPR001254">
    <property type="entry name" value="Trypsin_dom"/>
</dbReference>
<accession>A0AAW1LC10</accession>
<dbReference type="InterPro" id="IPR018114">
    <property type="entry name" value="TRYPSIN_HIS"/>
</dbReference>
<dbReference type="GO" id="GO:0006508">
    <property type="term" value="P:proteolysis"/>
    <property type="evidence" value="ECO:0007669"/>
    <property type="project" value="InterPro"/>
</dbReference>
<dbReference type="FunFam" id="2.40.10.10:FF:000068">
    <property type="entry name" value="transmembrane protease serine 2"/>
    <property type="match status" value="1"/>
</dbReference>
<sequence>MNVSLIIEKKLFLCLLLYYILQLLNVVIGTVVKEFETGDCIPLKSSVSEDVLCKLNGEIVSCDTAKHNTTAIVRCKDYLNGEISQSHLSMSKWKMEPTIYTLYTRMRHEESQCTLTTTKKHYFFRMRQTPKIAYPWVVAVYNTTNDFICGGTIISERYILSAAHCFTTATGQLKKENYTIIAGKTYRNLNVSENSAQIRNISEFYIHEKYAGDDKKYHDDVAVLKVNKEFVISIDVRPVCVDWDNMFENFDFIDGTDGTAVGWSYTPTEANLDEKLREVIMTYSPRSVCLEHFPEDFVQDYFGSDKFCARHRNKKTTTCKGASGGGLYFLSDNKQYYIRGIVSITARFEGMCSPNTYSLYTKIENYKYVVVLAASSNYQSYENIFIYIYHFAIT</sequence>
<keyword evidence="1" id="KW-1015">Disulfide bond</keyword>
<dbReference type="CDD" id="cd00190">
    <property type="entry name" value="Tryp_SPc"/>
    <property type="match status" value="1"/>
</dbReference>
<dbReference type="EMBL" id="JASPKY010000131">
    <property type="protein sequence ID" value="KAK9731493.1"/>
    <property type="molecule type" value="Genomic_DNA"/>
</dbReference>
<reference evidence="3 4" key="1">
    <citation type="journal article" date="2024" name="BMC Genomics">
        <title>De novo assembly and annotation of Popillia japonica's genome with initial clues to its potential as an invasive pest.</title>
        <authorList>
            <person name="Cucini C."/>
            <person name="Boschi S."/>
            <person name="Funari R."/>
            <person name="Cardaioli E."/>
            <person name="Iannotti N."/>
            <person name="Marturano G."/>
            <person name="Paoli F."/>
            <person name="Bruttini M."/>
            <person name="Carapelli A."/>
            <person name="Frati F."/>
            <person name="Nardi F."/>
        </authorList>
    </citation>
    <scope>NUCLEOTIDE SEQUENCE [LARGE SCALE GENOMIC DNA]</scope>
    <source>
        <strain evidence="3">DMR45628</strain>
    </source>
</reference>
<dbReference type="Pfam" id="PF00089">
    <property type="entry name" value="Trypsin"/>
    <property type="match status" value="1"/>
</dbReference>
<dbReference type="InterPro" id="IPR043504">
    <property type="entry name" value="Peptidase_S1_PA_chymotrypsin"/>
</dbReference>
<dbReference type="InterPro" id="IPR001314">
    <property type="entry name" value="Peptidase_S1A"/>
</dbReference>
<dbReference type="InterPro" id="IPR051333">
    <property type="entry name" value="CLIP_Serine_Protease"/>
</dbReference>
<dbReference type="PANTHER" id="PTHR24260">
    <property type="match status" value="1"/>
</dbReference>
<dbReference type="SMART" id="SM00020">
    <property type="entry name" value="Tryp_SPc"/>
    <property type="match status" value="1"/>
</dbReference>
<dbReference type="PROSITE" id="PS00134">
    <property type="entry name" value="TRYPSIN_HIS"/>
    <property type="match status" value="1"/>
</dbReference>
<evidence type="ECO:0000256" key="1">
    <source>
        <dbReference type="ARBA" id="ARBA00023157"/>
    </source>
</evidence>
<feature type="domain" description="Peptidase S1" evidence="2">
    <location>
        <begin position="134"/>
        <end position="377"/>
    </location>
</feature>
<proteinExistence type="predicted"/>
<dbReference type="Gene3D" id="2.40.10.10">
    <property type="entry name" value="Trypsin-like serine proteases"/>
    <property type="match status" value="1"/>
</dbReference>
<evidence type="ECO:0000259" key="2">
    <source>
        <dbReference type="PROSITE" id="PS50240"/>
    </source>
</evidence>
<organism evidence="3 4">
    <name type="scientific">Popillia japonica</name>
    <name type="common">Japanese beetle</name>
    <dbReference type="NCBI Taxonomy" id="7064"/>
    <lineage>
        <taxon>Eukaryota</taxon>
        <taxon>Metazoa</taxon>
        <taxon>Ecdysozoa</taxon>
        <taxon>Arthropoda</taxon>
        <taxon>Hexapoda</taxon>
        <taxon>Insecta</taxon>
        <taxon>Pterygota</taxon>
        <taxon>Neoptera</taxon>
        <taxon>Endopterygota</taxon>
        <taxon>Coleoptera</taxon>
        <taxon>Polyphaga</taxon>
        <taxon>Scarabaeiformia</taxon>
        <taxon>Scarabaeidae</taxon>
        <taxon>Rutelinae</taxon>
        <taxon>Popillia</taxon>
    </lineage>
</organism>
<dbReference type="GO" id="GO:0004252">
    <property type="term" value="F:serine-type endopeptidase activity"/>
    <property type="evidence" value="ECO:0007669"/>
    <property type="project" value="InterPro"/>
</dbReference>
<dbReference type="SUPFAM" id="SSF50494">
    <property type="entry name" value="Trypsin-like serine proteases"/>
    <property type="match status" value="1"/>
</dbReference>
<dbReference type="PANTHER" id="PTHR24260:SF136">
    <property type="entry name" value="GH08193P-RELATED"/>
    <property type="match status" value="1"/>
</dbReference>
<dbReference type="InterPro" id="IPR009003">
    <property type="entry name" value="Peptidase_S1_PA"/>
</dbReference>
<dbReference type="PRINTS" id="PR00722">
    <property type="entry name" value="CHYMOTRYPSIN"/>
</dbReference>
<evidence type="ECO:0000313" key="4">
    <source>
        <dbReference type="Proteomes" id="UP001458880"/>
    </source>
</evidence>
<dbReference type="AlphaFoldDB" id="A0AAW1LC10"/>
<dbReference type="PROSITE" id="PS50240">
    <property type="entry name" value="TRYPSIN_DOM"/>
    <property type="match status" value="1"/>
</dbReference>
<comment type="caution">
    <text evidence="3">The sequence shown here is derived from an EMBL/GenBank/DDBJ whole genome shotgun (WGS) entry which is preliminary data.</text>
</comment>
<keyword evidence="4" id="KW-1185">Reference proteome</keyword>
<dbReference type="Proteomes" id="UP001458880">
    <property type="component" value="Unassembled WGS sequence"/>
</dbReference>
<gene>
    <name evidence="3" type="ORF">QE152_g13565</name>
</gene>
<name>A0AAW1LC10_POPJA</name>